<dbReference type="GO" id="GO:0051607">
    <property type="term" value="P:defense response to virus"/>
    <property type="evidence" value="ECO:0007669"/>
    <property type="project" value="UniProtKB-KW"/>
</dbReference>
<dbReference type="InterPro" id="IPR005537">
    <property type="entry name" value="RAMP_III_fam"/>
</dbReference>
<dbReference type="InterPro" id="IPR052216">
    <property type="entry name" value="CRISPR_Csm3_endoribonuclease"/>
</dbReference>
<dbReference type="PANTHER" id="PTHR35579:SF3">
    <property type="entry name" value="CRISPR SYSTEM CMS ENDORIBONUCLEASE CSM3"/>
    <property type="match status" value="1"/>
</dbReference>
<feature type="domain" description="CRISPR type III-associated protein" evidence="2">
    <location>
        <begin position="8"/>
        <end position="195"/>
    </location>
</feature>
<dbReference type="AlphaFoldDB" id="A0A935Q0A8"/>
<evidence type="ECO:0000256" key="1">
    <source>
        <dbReference type="ARBA" id="ARBA00023118"/>
    </source>
</evidence>
<dbReference type="PANTHER" id="PTHR35579">
    <property type="entry name" value="CRISPR SYSTEM CMS ENDORIBONUCLEASE CSM3"/>
    <property type="match status" value="1"/>
</dbReference>
<dbReference type="CDD" id="cd09726">
    <property type="entry name" value="RAMP_I_III"/>
    <property type="match status" value="1"/>
</dbReference>
<proteinExistence type="predicted"/>
<protein>
    <recommendedName>
        <fullName evidence="2">CRISPR type III-associated protein domain-containing protein</fullName>
    </recommendedName>
</protein>
<comment type="caution">
    <text evidence="3">The sequence shown here is derived from an EMBL/GenBank/DDBJ whole genome shotgun (WGS) entry which is preliminary data.</text>
</comment>
<sequence>MSAIQINIVFHSDWHVGEGAGGAGYIDRLVRRHPEDGLPFVPGKTLTGILRDGCEKVACGLDDGQPGAWQSFVATLFGEQSKGTENPATTTPARLHIGPGRFAPELRAALAQDSELAAALVFIKPGIAIDPDTGVARSDMLRFEEVVLAGSELTAEAEIVLDHGPIRLAALALLAAGARAAERLGGKRRRGNGRCQIEIVGAPPNLVDILAQAPPEWPAEPRCSLSLATGVQRSRQWQRFSLDLELLAPVIVPDRTAGNVITSRDHVPGSLLLPALNQRLRKLLGDRAGQLTTALAAGLVQVRNAYPARGGERLLPVPAALMVEKERPGVVVNELYQRADQHTQRKQLRAGYVSAAGLAPSEDDKSPVVMIDNVAVTHAVIDDQPQRPTAAVGGVYTYQAISGGQSLRAEVWINASLLPDAGDPRVLNGEIRLGRAKKDDYGRVRVTAQPFDSKPAATGERGQFTLWLVSPLLARDERLRPIVAVDSLTAWLGKSLAVELSCQRAFVRSLRDDGWNIAWREPRPTRFALAAGSCFLFSVTGGRLAADRLARLEEEGLGERRGEGYGEVRVDPPVLVENAARLAVTTVQAAPADEQHGVAVTAFSQQIVERAWRRAIRHQALVGAPAIARKLGWTDSKPQSSQIGALRSQFEQWFGDVSRAQLGRWLDQLRQTANRVDKWPPASLWALQAFADDSQAVWSHLNADGLPVLHDHRRNDFRERLAGEATRVFWLTVIAAEFDRRTRDQED</sequence>
<keyword evidence="1" id="KW-0051">Antiviral defense</keyword>
<name>A0A935Q0A8_9PROT</name>
<accession>A0A935Q0A8</accession>
<dbReference type="Proteomes" id="UP000697998">
    <property type="component" value="Unassembled WGS sequence"/>
</dbReference>
<reference evidence="3 4" key="1">
    <citation type="submission" date="2020-10" db="EMBL/GenBank/DDBJ databases">
        <title>Connecting structure to function with the recovery of over 1000 high-quality activated sludge metagenome-assembled genomes encoding full-length rRNA genes using long-read sequencing.</title>
        <authorList>
            <person name="Singleton C.M."/>
            <person name="Petriglieri F."/>
            <person name="Kristensen J.M."/>
            <person name="Kirkegaard R.H."/>
            <person name="Michaelsen T.Y."/>
            <person name="Andersen M.H."/>
            <person name="Karst S.M."/>
            <person name="Dueholm M.S."/>
            <person name="Nielsen P.H."/>
            <person name="Albertsen M."/>
        </authorList>
    </citation>
    <scope>NUCLEOTIDE SEQUENCE [LARGE SCALE GENOMIC DNA]</scope>
    <source>
        <strain evidence="3">EsbW_18-Q3-R4-48_BATAC.285</strain>
    </source>
</reference>
<organism evidence="3 4">
    <name type="scientific">Candidatus Accumulibacter proximus</name>
    <dbReference type="NCBI Taxonomy" id="2954385"/>
    <lineage>
        <taxon>Bacteria</taxon>
        <taxon>Pseudomonadati</taxon>
        <taxon>Pseudomonadota</taxon>
        <taxon>Betaproteobacteria</taxon>
        <taxon>Candidatus Accumulibacter</taxon>
    </lineage>
</organism>
<evidence type="ECO:0000313" key="3">
    <source>
        <dbReference type="EMBL" id="MBK7675739.1"/>
    </source>
</evidence>
<dbReference type="EMBL" id="JADJMH010000013">
    <property type="protein sequence ID" value="MBK7675739.1"/>
    <property type="molecule type" value="Genomic_DNA"/>
</dbReference>
<evidence type="ECO:0000259" key="2">
    <source>
        <dbReference type="Pfam" id="PF03787"/>
    </source>
</evidence>
<evidence type="ECO:0000313" key="4">
    <source>
        <dbReference type="Proteomes" id="UP000697998"/>
    </source>
</evidence>
<gene>
    <name evidence="3" type="ORF">IPJ27_13815</name>
</gene>
<dbReference type="Pfam" id="PF03787">
    <property type="entry name" value="RAMPs"/>
    <property type="match status" value="1"/>
</dbReference>
<dbReference type="Gene3D" id="2.60.40.4350">
    <property type="match status" value="1"/>
</dbReference>